<dbReference type="Pfam" id="PF13936">
    <property type="entry name" value="HTH_38"/>
    <property type="match status" value="1"/>
</dbReference>
<dbReference type="InterPro" id="IPR025246">
    <property type="entry name" value="IS30-like_HTH"/>
</dbReference>
<protein>
    <submittedName>
        <fullName evidence="3">Helix-turn-helix domain-containing protein</fullName>
    </submittedName>
</protein>
<accession>A0ABW2UHU9</accession>
<sequence>MPDKGFRPESTLRAKIRQSHLFRSERRRIERWRQANVTPDEMAHRLGRHRSTTCRELQRNHFRDSGIPKPGG</sequence>
<gene>
    <name evidence="3" type="ORF">ACFQXB_08680</name>
</gene>
<organism evidence="3 4">
    <name type="scientific">Plastorhodobacter daqingensis</name>
    <dbReference type="NCBI Taxonomy" id="1387281"/>
    <lineage>
        <taxon>Bacteria</taxon>
        <taxon>Pseudomonadati</taxon>
        <taxon>Pseudomonadota</taxon>
        <taxon>Alphaproteobacteria</taxon>
        <taxon>Rhodobacterales</taxon>
        <taxon>Paracoccaceae</taxon>
        <taxon>Plastorhodobacter</taxon>
    </lineage>
</organism>
<evidence type="ECO:0000256" key="1">
    <source>
        <dbReference type="SAM" id="MobiDB-lite"/>
    </source>
</evidence>
<feature type="compositionally biased region" description="Basic and acidic residues" evidence="1">
    <location>
        <begin position="56"/>
        <end position="66"/>
    </location>
</feature>
<evidence type="ECO:0000259" key="2">
    <source>
        <dbReference type="Pfam" id="PF13936"/>
    </source>
</evidence>
<keyword evidence="4" id="KW-1185">Reference proteome</keyword>
<proteinExistence type="predicted"/>
<comment type="caution">
    <text evidence="3">The sequence shown here is derived from an EMBL/GenBank/DDBJ whole genome shotgun (WGS) entry which is preliminary data.</text>
</comment>
<name>A0ABW2UHU9_9RHOB</name>
<reference evidence="4" key="1">
    <citation type="journal article" date="2019" name="Int. J. Syst. Evol. Microbiol.">
        <title>The Global Catalogue of Microorganisms (GCM) 10K type strain sequencing project: providing services to taxonomists for standard genome sequencing and annotation.</title>
        <authorList>
            <consortium name="The Broad Institute Genomics Platform"/>
            <consortium name="The Broad Institute Genome Sequencing Center for Infectious Disease"/>
            <person name="Wu L."/>
            <person name="Ma J."/>
        </authorList>
    </citation>
    <scope>NUCLEOTIDE SEQUENCE [LARGE SCALE GENOMIC DNA]</scope>
    <source>
        <strain evidence="4">CGMCC 1.12750</strain>
    </source>
</reference>
<evidence type="ECO:0000313" key="4">
    <source>
        <dbReference type="Proteomes" id="UP001596516"/>
    </source>
</evidence>
<evidence type="ECO:0000313" key="3">
    <source>
        <dbReference type="EMBL" id="MFC7704267.1"/>
    </source>
</evidence>
<dbReference type="Proteomes" id="UP001596516">
    <property type="component" value="Unassembled WGS sequence"/>
</dbReference>
<dbReference type="RefSeq" id="WP_377402870.1">
    <property type="nucleotide sequence ID" value="NZ_JBHTFQ010000004.1"/>
</dbReference>
<feature type="domain" description="Transposase IS30-like HTH" evidence="2">
    <location>
        <begin position="18"/>
        <end position="60"/>
    </location>
</feature>
<feature type="region of interest" description="Disordered" evidence="1">
    <location>
        <begin position="41"/>
        <end position="72"/>
    </location>
</feature>
<dbReference type="EMBL" id="JBHTFQ010000004">
    <property type="protein sequence ID" value="MFC7704267.1"/>
    <property type="molecule type" value="Genomic_DNA"/>
</dbReference>